<organism evidence="1 2">
    <name type="scientific">Halarcobacter ebronensis</name>
    <dbReference type="NCBI Taxonomy" id="1462615"/>
    <lineage>
        <taxon>Bacteria</taxon>
        <taxon>Pseudomonadati</taxon>
        <taxon>Campylobacterota</taxon>
        <taxon>Epsilonproteobacteria</taxon>
        <taxon>Campylobacterales</taxon>
        <taxon>Arcobacteraceae</taxon>
        <taxon>Halarcobacter</taxon>
    </lineage>
</organism>
<dbReference type="Proteomes" id="UP000290172">
    <property type="component" value="Unassembled WGS sequence"/>
</dbReference>
<comment type="caution">
    <text evidence="1">The sequence shown here is derived from an EMBL/GenBank/DDBJ whole genome shotgun (WGS) entry which is preliminary data.</text>
</comment>
<evidence type="ECO:0000313" key="1">
    <source>
        <dbReference type="EMBL" id="RXJ70092.1"/>
    </source>
</evidence>
<protein>
    <submittedName>
        <fullName evidence="1">Uncharacterized protein</fullName>
    </submittedName>
</protein>
<reference evidence="1 2" key="1">
    <citation type="submission" date="2017-10" db="EMBL/GenBank/DDBJ databases">
        <title>Genomics of the genus Arcobacter.</title>
        <authorList>
            <person name="Perez-Cataluna A."/>
            <person name="Figueras M.J."/>
        </authorList>
    </citation>
    <scope>NUCLEOTIDE SEQUENCE [LARGE SCALE GENOMIC DNA]</scope>
    <source>
        <strain evidence="1 2">CECT 8993</strain>
    </source>
</reference>
<dbReference type="EMBL" id="PDKJ01000001">
    <property type="protein sequence ID" value="RXJ70092.1"/>
    <property type="molecule type" value="Genomic_DNA"/>
</dbReference>
<evidence type="ECO:0000313" key="2">
    <source>
        <dbReference type="Proteomes" id="UP000290172"/>
    </source>
</evidence>
<sequence>MSEKEELIKDIKELISVDGKEAIDINPNYLEYFQLDELISIKEKLLSRKSKIKETTLLFLDEIYEKTKEE</sequence>
<gene>
    <name evidence="1" type="ORF">CRV08_00585</name>
</gene>
<dbReference type="RefSeq" id="WP_128977994.1">
    <property type="nucleotide sequence ID" value="NZ_PDKJ01000001.1"/>
</dbReference>
<accession>A0A4Q0YHI5</accession>
<name>A0A4Q0YHI5_9BACT</name>
<proteinExistence type="predicted"/>
<dbReference type="AlphaFoldDB" id="A0A4Q0YHI5"/>